<reference evidence="8 9" key="1">
    <citation type="submission" date="2018-08" db="EMBL/GenBank/DDBJ databases">
        <authorList>
            <person name="Laetsch R D."/>
            <person name="Stevens L."/>
            <person name="Kumar S."/>
            <person name="Blaxter L. M."/>
        </authorList>
    </citation>
    <scope>NUCLEOTIDE SEQUENCE [LARGE SCALE GENOMIC DNA]</scope>
</reference>
<evidence type="ECO:0000256" key="2">
    <source>
        <dbReference type="ARBA" id="ARBA00022659"/>
    </source>
</evidence>
<evidence type="ECO:0000256" key="3">
    <source>
        <dbReference type="ARBA" id="ARBA00022729"/>
    </source>
</evidence>
<dbReference type="EMBL" id="UPTC01006226">
    <property type="protein sequence ID" value="VBB35512.1"/>
    <property type="molecule type" value="Genomic_DNA"/>
</dbReference>
<dbReference type="CDD" id="cd00033">
    <property type="entry name" value="CCP"/>
    <property type="match status" value="1"/>
</dbReference>
<dbReference type="FunFam" id="2.10.25.10:FF:000240">
    <property type="entry name" value="Vitamin K-dependent protein S"/>
    <property type="match status" value="1"/>
</dbReference>
<accession>A0A498SZG6</accession>
<dbReference type="STRING" id="6277.A0A498SZG6"/>
<keyword evidence="5 6" id="KW-1015">Disulfide bond</keyword>
<dbReference type="PROSITE" id="PS50923">
    <property type="entry name" value="SUSHI"/>
    <property type="match status" value="1"/>
</dbReference>
<keyword evidence="1" id="KW-0245">EGF-like domain</keyword>
<keyword evidence="2 6" id="KW-0768">Sushi</keyword>
<protein>
    <recommendedName>
        <fullName evidence="7">Sushi domain-containing protein</fullName>
    </recommendedName>
</protein>
<keyword evidence="4" id="KW-0677">Repeat</keyword>
<dbReference type="GO" id="GO:0005509">
    <property type="term" value="F:calcium ion binding"/>
    <property type="evidence" value="ECO:0007669"/>
    <property type="project" value="InterPro"/>
</dbReference>
<dbReference type="AlphaFoldDB" id="A0A498SZG6"/>
<dbReference type="InterPro" id="IPR035976">
    <property type="entry name" value="Sushi/SCR/CCP_sf"/>
</dbReference>
<organism evidence="8 9">
    <name type="scientific">Acanthocheilonema viteae</name>
    <name type="common">Filarial nematode worm</name>
    <name type="synonym">Dipetalonema viteae</name>
    <dbReference type="NCBI Taxonomy" id="6277"/>
    <lineage>
        <taxon>Eukaryota</taxon>
        <taxon>Metazoa</taxon>
        <taxon>Ecdysozoa</taxon>
        <taxon>Nematoda</taxon>
        <taxon>Chromadorea</taxon>
        <taxon>Rhabditida</taxon>
        <taxon>Spirurina</taxon>
        <taxon>Spiruromorpha</taxon>
        <taxon>Filarioidea</taxon>
        <taxon>Onchocercidae</taxon>
        <taxon>Acanthocheilonema</taxon>
    </lineage>
</organism>
<evidence type="ECO:0000313" key="8">
    <source>
        <dbReference type="EMBL" id="VBB35512.1"/>
    </source>
</evidence>
<dbReference type="OrthoDB" id="430340at2759"/>
<evidence type="ECO:0000256" key="1">
    <source>
        <dbReference type="ARBA" id="ARBA00022536"/>
    </source>
</evidence>
<dbReference type="PANTHER" id="PTHR45656">
    <property type="entry name" value="PROTEIN CBR-CLEC-78"/>
    <property type="match status" value="1"/>
</dbReference>
<evidence type="ECO:0000259" key="7">
    <source>
        <dbReference type="PROSITE" id="PS50923"/>
    </source>
</evidence>
<dbReference type="SUPFAM" id="SSF57196">
    <property type="entry name" value="EGF/Laminin"/>
    <property type="match status" value="1"/>
</dbReference>
<dbReference type="SMART" id="SM00179">
    <property type="entry name" value="EGF_CA"/>
    <property type="match status" value="1"/>
</dbReference>
<keyword evidence="3" id="KW-0732">Signal</keyword>
<evidence type="ECO:0000256" key="6">
    <source>
        <dbReference type="PROSITE-ProRule" id="PRU00302"/>
    </source>
</evidence>
<dbReference type="InterPro" id="IPR001881">
    <property type="entry name" value="EGF-like_Ca-bd_dom"/>
</dbReference>
<dbReference type="SUPFAM" id="SSF57535">
    <property type="entry name" value="Complement control module/SCR domain"/>
    <property type="match status" value="1"/>
</dbReference>
<dbReference type="InterPro" id="IPR018097">
    <property type="entry name" value="EGF_Ca-bd_CS"/>
</dbReference>
<feature type="non-terminal residue" evidence="8">
    <location>
        <position position="1"/>
    </location>
</feature>
<gene>
    <name evidence="8" type="ORF">NAV_LOCUS10303</name>
</gene>
<proteinExistence type="predicted"/>
<dbReference type="Proteomes" id="UP000276991">
    <property type="component" value="Unassembled WGS sequence"/>
</dbReference>
<name>A0A498SZG6_ACAVI</name>
<dbReference type="InterPro" id="IPR051277">
    <property type="entry name" value="SEZ6_CSMD_C4BPB_Regulators"/>
</dbReference>
<comment type="caution">
    <text evidence="6">Lacks conserved residue(s) required for the propagation of feature annotation.</text>
</comment>
<dbReference type="InterPro" id="IPR000436">
    <property type="entry name" value="Sushi_SCR_CCP_dom"/>
</dbReference>
<dbReference type="SMART" id="SM00032">
    <property type="entry name" value="CCP"/>
    <property type="match status" value="1"/>
</dbReference>
<evidence type="ECO:0000313" key="9">
    <source>
        <dbReference type="Proteomes" id="UP000276991"/>
    </source>
</evidence>
<dbReference type="PANTHER" id="PTHR45656:SF4">
    <property type="entry name" value="PROTEIN CBR-CLEC-78"/>
    <property type="match status" value="1"/>
</dbReference>
<evidence type="ECO:0000256" key="5">
    <source>
        <dbReference type="ARBA" id="ARBA00023157"/>
    </source>
</evidence>
<dbReference type="Gene3D" id="2.10.70.10">
    <property type="entry name" value="Complement Module, domain 1"/>
    <property type="match status" value="1"/>
</dbReference>
<feature type="domain" description="Sushi" evidence="7">
    <location>
        <begin position="100"/>
        <end position="159"/>
    </location>
</feature>
<keyword evidence="9" id="KW-1185">Reference proteome</keyword>
<dbReference type="FunFam" id="2.10.70.10:FF:000014">
    <property type="entry name" value="Membrane cofactor protein"/>
    <property type="match status" value="1"/>
</dbReference>
<feature type="disulfide bond" evidence="6">
    <location>
        <begin position="130"/>
        <end position="157"/>
    </location>
</feature>
<dbReference type="Pfam" id="PF00084">
    <property type="entry name" value="Sushi"/>
    <property type="match status" value="1"/>
</dbReference>
<dbReference type="PROSITE" id="PS01187">
    <property type="entry name" value="EGF_CA"/>
    <property type="match status" value="1"/>
</dbReference>
<dbReference type="Pfam" id="PF14670">
    <property type="entry name" value="FXa_inhibition"/>
    <property type="match status" value="1"/>
</dbReference>
<dbReference type="Gene3D" id="2.10.25.10">
    <property type="entry name" value="Laminin"/>
    <property type="match status" value="1"/>
</dbReference>
<sequence length="177" mass="19865">QAIEVRVLELTIKEFSNNACMKLDILGCHKTNCFDVNECEQNNGNCEQICINSQGSYRCACEIGFDLLTEDGQGGVHIKDGETGLNALDVIRYNQTCVPRLCANLSSPKNGLLLSTAKTFHYPMVVQFQCDFAYQMMGASHLKCMQDGSWNGTAPFCLRKLAFSYFNLKLEFFFPNK</sequence>
<evidence type="ECO:0000256" key="4">
    <source>
        <dbReference type="ARBA" id="ARBA00022737"/>
    </source>
</evidence>